<accession>A0A2M6YUK7</accession>
<dbReference type="Proteomes" id="UP000230184">
    <property type="component" value="Unassembled WGS sequence"/>
</dbReference>
<dbReference type="InterPro" id="IPR012678">
    <property type="entry name" value="Ribosomal_uL23/eL15/eS24_sf"/>
</dbReference>
<dbReference type="HAMAP" id="MF_01369_B">
    <property type="entry name" value="Ribosomal_uL23_B"/>
    <property type="match status" value="1"/>
</dbReference>
<evidence type="ECO:0000256" key="2">
    <source>
        <dbReference type="ARBA" id="ARBA00022980"/>
    </source>
</evidence>
<dbReference type="AlphaFoldDB" id="A0A2M6YUK7"/>
<proteinExistence type="inferred from homology"/>
<comment type="function">
    <text evidence="4">One of the early assembly proteins it binds 23S rRNA. One of the proteins that surrounds the polypeptide exit tunnel on the outside of the ribosome. Forms the main docking site for trigger factor binding to the ribosome.</text>
</comment>
<dbReference type="EMBL" id="PEWY01000057">
    <property type="protein sequence ID" value="PIU37198.1"/>
    <property type="molecule type" value="Genomic_DNA"/>
</dbReference>
<evidence type="ECO:0000313" key="6">
    <source>
        <dbReference type="Proteomes" id="UP000230184"/>
    </source>
</evidence>
<dbReference type="InterPro" id="IPR012677">
    <property type="entry name" value="Nucleotide-bd_a/b_plait_sf"/>
</dbReference>
<dbReference type="Gene3D" id="3.30.70.330">
    <property type="match status" value="1"/>
</dbReference>
<organism evidence="5 6">
    <name type="scientific">Candidatus Roizmanbacteria bacterium CG07_land_8_20_14_0_80_34_15</name>
    <dbReference type="NCBI Taxonomy" id="1974849"/>
    <lineage>
        <taxon>Bacteria</taxon>
        <taxon>Candidatus Roizmaniibacteriota</taxon>
    </lineage>
</organism>
<sequence>MIINKILIKPILTEKATNLVQSKVYMFEVDLKANKNQVKNALETLYKVKTGEVKMMIRKGKEKKVGKKGLLKKTSNRKIAFIKLKEGKIDLFPQK</sequence>
<comment type="subunit">
    <text evidence="4">Part of the 50S ribosomal subunit. Contacts protein L29, and trigger factor when it is bound to the ribosome.</text>
</comment>
<dbReference type="GO" id="GO:1990904">
    <property type="term" value="C:ribonucleoprotein complex"/>
    <property type="evidence" value="ECO:0007669"/>
    <property type="project" value="UniProtKB-KW"/>
</dbReference>
<comment type="similarity">
    <text evidence="1 4">Belongs to the universal ribosomal protein uL23 family.</text>
</comment>
<dbReference type="SUPFAM" id="SSF54189">
    <property type="entry name" value="Ribosomal proteins S24e, L23 and L15e"/>
    <property type="match status" value="1"/>
</dbReference>
<dbReference type="GO" id="GO:0006412">
    <property type="term" value="P:translation"/>
    <property type="evidence" value="ECO:0007669"/>
    <property type="project" value="UniProtKB-UniRule"/>
</dbReference>
<dbReference type="Pfam" id="PF00276">
    <property type="entry name" value="Ribosomal_L23"/>
    <property type="match status" value="1"/>
</dbReference>
<dbReference type="GO" id="GO:0005840">
    <property type="term" value="C:ribosome"/>
    <property type="evidence" value="ECO:0007669"/>
    <property type="project" value="UniProtKB-KW"/>
</dbReference>
<keyword evidence="3 4" id="KW-0687">Ribonucleoprotein</keyword>
<evidence type="ECO:0000256" key="3">
    <source>
        <dbReference type="ARBA" id="ARBA00023274"/>
    </source>
</evidence>
<dbReference type="GO" id="GO:0003735">
    <property type="term" value="F:structural constituent of ribosome"/>
    <property type="evidence" value="ECO:0007669"/>
    <property type="project" value="InterPro"/>
</dbReference>
<reference evidence="6" key="1">
    <citation type="submission" date="2017-09" db="EMBL/GenBank/DDBJ databases">
        <title>Depth-based differentiation of microbial function through sediment-hosted aquifers and enrichment of novel symbionts in the deep terrestrial subsurface.</title>
        <authorList>
            <person name="Probst A.J."/>
            <person name="Ladd B."/>
            <person name="Jarett J.K."/>
            <person name="Geller-Mcgrath D.E."/>
            <person name="Sieber C.M.K."/>
            <person name="Emerson J.B."/>
            <person name="Anantharaman K."/>
            <person name="Thomas B.C."/>
            <person name="Malmstrom R."/>
            <person name="Stieglmeier M."/>
            <person name="Klingl A."/>
            <person name="Woyke T."/>
            <person name="Ryan C.M."/>
            <person name="Banfield J.F."/>
        </authorList>
    </citation>
    <scope>NUCLEOTIDE SEQUENCE [LARGE SCALE GENOMIC DNA]</scope>
</reference>
<evidence type="ECO:0000256" key="4">
    <source>
        <dbReference type="HAMAP-Rule" id="MF_01369"/>
    </source>
</evidence>
<evidence type="ECO:0000256" key="1">
    <source>
        <dbReference type="ARBA" id="ARBA00006700"/>
    </source>
</evidence>
<keyword evidence="4" id="KW-0694">RNA-binding</keyword>
<comment type="caution">
    <text evidence="5">The sequence shown here is derived from an EMBL/GenBank/DDBJ whole genome shotgun (WGS) entry which is preliminary data.</text>
</comment>
<name>A0A2M6YUK7_9BACT</name>
<protein>
    <recommendedName>
        <fullName evidence="4">Large ribosomal subunit protein uL23</fullName>
    </recommendedName>
</protein>
<evidence type="ECO:0000313" key="5">
    <source>
        <dbReference type="EMBL" id="PIU37198.1"/>
    </source>
</evidence>
<dbReference type="GO" id="GO:0019843">
    <property type="term" value="F:rRNA binding"/>
    <property type="evidence" value="ECO:0007669"/>
    <property type="project" value="UniProtKB-UniRule"/>
</dbReference>
<keyword evidence="4" id="KW-0699">rRNA-binding</keyword>
<gene>
    <name evidence="4 5" type="primary">rplW</name>
    <name evidence="5" type="ORF">COT02_01865</name>
</gene>
<dbReference type="InterPro" id="IPR013025">
    <property type="entry name" value="Ribosomal_uL23-like"/>
</dbReference>
<keyword evidence="2 4" id="KW-0689">Ribosomal protein</keyword>